<dbReference type="GO" id="GO:0016787">
    <property type="term" value="F:hydrolase activity"/>
    <property type="evidence" value="ECO:0007669"/>
    <property type="project" value="UniProtKB-KW"/>
</dbReference>
<dbReference type="InterPro" id="IPR029058">
    <property type="entry name" value="AB_hydrolase_fold"/>
</dbReference>
<dbReference type="InterPro" id="IPR019826">
    <property type="entry name" value="Carboxylesterase_B_AS"/>
</dbReference>
<evidence type="ECO:0000313" key="6">
    <source>
        <dbReference type="Proteomes" id="UP000465866"/>
    </source>
</evidence>
<dbReference type="KEGG" id="mcoo:MCOO_41830"/>
<organism evidence="5 6">
    <name type="scientific">Mycobacterium cookii</name>
    <dbReference type="NCBI Taxonomy" id="1775"/>
    <lineage>
        <taxon>Bacteria</taxon>
        <taxon>Bacillati</taxon>
        <taxon>Actinomycetota</taxon>
        <taxon>Actinomycetes</taxon>
        <taxon>Mycobacteriales</taxon>
        <taxon>Mycobacteriaceae</taxon>
        <taxon>Mycobacterium</taxon>
    </lineage>
</organism>
<dbReference type="EC" id="3.1.1.-" evidence="3"/>
<evidence type="ECO:0000259" key="4">
    <source>
        <dbReference type="Pfam" id="PF00135"/>
    </source>
</evidence>
<dbReference type="Proteomes" id="UP000465866">
    <property type="component" value="Chromosome"/>
</dbReference>
<sequence>MVALTAAACGHGAAITKRKAEPPYAGPLDAGVVKTSMGSLRGMAAADYRVFQGIPYAAAPVGPLRWQLPRPAPKWPGILDATKPGPQCMQDTGPDPRVGKPTSENCLTLNVWTPPRGQHGEKRPVMVWIHGGGFVNGSGDIYHSRSLVVKGHIVVVTINYRLGALGFLAHPSLGPPGDVGNYGLADQQAALRWVRDNISAFGGDPFKVTIAGESAGGMSVCDHLVAPGSVGLFRAAIIQSAPCQAQADLATGQRRSVDYAAQAGCRNPAITAVCLRALPAARLDRPPWYYLIGDSDGLSGPVTGATVLPDGPFPAIATGRAARVPVLVGVNHDEFTMFAAFRHRKLGRGVGLAEYSHVLDEIFGGDGAPIMAHYPPDHFGGDVSLAYSAAITDGVFACTTDRLADSLSRNAPVYAYEFDDPHAPAPEPLRDAPFPVGASHSLELAYLFNVGGLAPFDAAQQVLSDQMISYWTRFVSTGTPKAPGLPDWPAQDGSPDHKSWMSLRPSESQLIADFDEEHQCPFWASLKGRS</sequence>
<protein>
    <recommendedName>
        <fullName evidence="3">Carboxylic ester hydrolase</fullName>
        <ecNumber evidence="3">3.1.1.-</ecNumber>
    </recommendedName>
</protein>
<evidence type="ECO:0000256" key="3">
    <source>
        <dbReference type="RuleBase" id="RU361235"/>
    </source>
</evidence>
<name>A0A7I7L329_9MYCO</name>
<reference evidence="5 6" key="1">
    <citation type="journal article" date="2019" name="Emerg. Microbes Infect.">
        <title>Comprehensive subspecies identification of 175 nontuberculous mycobacteria species based on 7547 genomic profiles.</title>
        <authorList>
            <person name="Matsumoto Y."/>
            <person name="Kinjo T."/>
            <person name="Motooka D."/>
            <person name="Nabeya D."/>
            <person name="Jung N."/>
            <person name="Uechi K."/>
            <person name="Horii T."/>
            <person name="Iida T."/>
            <person name="Fujita J."/>
            <person name="Nakamura S."/>
        </authorList>
    </citation>
    <scope>NUCLEOTIDE SEQUENCE [LARGE SCALE GENOMIC DNA]</scope>
    <source>
        <strain evidence="5 6">JCM 12404</strain>
    </source>
</reference>
<comment type="similarity">
    <text evidence="1 3">Belongs to the type-B carboxylesterase/lipase family.</text>
</comment>
<feature type="domain" description="Carboxylesterase type B" evidence="4">
    <location>
        <begin position="31"/>
        <end position="523"/>
    </location>
</feature>
<dbReference type="InterPro" id="IPR002018">
    <property type="entry name" value="CarbesteraseB"/>
</dbReference>
<dbReference type="PANTHER" id="PTHR11559">
    <property type="entry name" value="CARBOXYLESTERASE"/>
    <property type="match status" value="1"/>
</dbReference>
<accession>A0A7I7L329</accession>
<keyword evidence="2 3" id="KW-0378">Hydrolase</keyword>
<keyword evidence="6" id="KW-1185">Reference proteome</keyword>
<dbReference type="Pfam" id="PF00135">
    <property type="entry name" value="COesterase"/>
    <property type="match status" value="1"/>
</dbReference>
<dbReference type="PROSITE" id="PS00122">
    <property type="entry name" value="CARBOXYLESTERASE_B_1"/>
    <property type="match status" value="1"/>
</dbReference>
<dbReference type="EMBL" id="AP022569">
    <property type="protein sequence ID" value="BBX48168.1"/>
    <property type="molecule type" value="Genomic_DNA"/>
</dbReference>
<evidence type="ECO:0000256" key="2">
    <source>
        <dbReference type="ARBA" id="ARBA00022801"/>
    </source>
</evidence>
<dbReference type="Gene3D" id="3.40.50.1820">
    <property type="entry name" value="alpha/beta hydrolase"/>
    <property type="match status" value="1"/>
</dbReference>
<dbReference type="SUPFAM" id="SSF53474">
    <property type="entry name" value="alpha/beta-Hydrolases"/>
    <property type="match status" value="1"/>
</dbReference>
<evidence type="ECO:0000313" key="5">
    <source>
        <dbReference type="EMBL" id="BBX48168.1"/>
    </source>
</evidence>
<gene>
    <name evidence="5" type="ORF">MCOO_41830</name>
</gene>
<evidence type="ECO:0000256" key="1">
    <source>
        <dbReference type="ARBA" id="ARBA00005964"/>
    </source>
</evidence>
<dbReference type="AlphaFoldDB" id="A0A7I7L329"/>
<proteinExistence type="inferred from homology"/>
<dbReference type="InterPro" id="IPR050309">
    <property type="entry name" value="Type-B_Carboxylest/Lipase"/>
</dbReference>